<dbReference type="Pfam" id="PF13259">
    <property type="entry name" value="clamp_Gag1-like"/>
    <property type="match status" value="1"/>
</dbReference>
<comment type="caution">
    <text evidence="3">The sequence shown here is derived from an EMBL/GenBank/DDBJ whole genome shotgun (WGS) entry which is preliminary data.</text>
</comment>
<reference evidence="3 4" key="1">
    <citation type="journal article" date="2012" name="Eukaryot. Cell">
        <title>Draft genome sequence of Wickerhamomyces ciferrii NRRL Y-1031 F-60-10.</title>
        <authorList>
            <person name="Schneider J."/>
            <person name="Andrea H."/>
            <person name="Blom J."/>
            <person name="Jaenicke S."/>
            <person name="Ruckert C."/>
            <person name="Schorsch C."/>
            <person name="Szczepanowski R."/>
            <person name="Farwick M."/>
            <person name="Goesmann A."/>
            <person name="Puhler A."/>
            <person name="Schaffer S."/>
            <person name="Tauch A."/>
            <person name="Kohler T."/>
            <person name="Brinkrolf K."/>
        </authorList>
    </citation>
    <scope>NUCLEOTIDE SEQUENCE [LARGE SCALE GENOMIC DNA]</scope>
    <source>
        <strain evidence="4">ATCC 14091 / BCRC 22168 / CBS 111 / JCM 3599 / NBRC 0793 / NRRL Y-1031 F-60-10</strain>
    </source>
</reference>
<dbReference type="EMBL" id="CAIF01000230">
    <property type="protein sequence ID" value="CCH46117.1"/>
    <property type="molecule type" value="Genomic_DNA"/>
</dbReference>
<dbReference type="InterPro" id="IPR053274">
    <property type="entry name" value="Fluconazole_resistance"/>
</dbReference>
<feature type="compositionally biased region" description="Polar residues" evidence="1">
    <location>
        <begin position="1"/>
        <end position="14"/>
    </location>
</feature>
<name>K0KVW7_WICCF</name>
<dbReference type="eggNOG" id="ENOG502S6I5">
    <property type="taxonomic scope" value="Eukaryota"/>
</dbReference>
<dbReference type="Proteomes" id="UP000009328">
    <property type="component" value="Unassembled WGS sequence"/>
</dbReference>
<dbReference type="PANTHER" id="PTHR28065:SF1">
    <property type="entry name" value="DUF4050 DOMAIN-CONTAINING PROTEIN"/>
    <property type="match status" value="1"/>
</dbReference>
<feature type="compositionally biased region" description="Low complexity" evidence="1">
    <location>
        <begin position="67"/>
        <end position="77"/>
    </location>
</feature>
<feature type="domain" description="Gag1-like clamp" evidence="2">
    <location>
        <begin position="189"/>
        <end position="287"/>
    </location>
</feature>
<dbReference type="STRING" id="1206466.K0KVW7"/>
<dbReference type="PANTHER" id="PTHR28065">
    <property type="entry name" value="FREQUENIN"/>
    <property type="match status" value="1"/>
</dbReference>
<feature type="region of interest" description="Disordered" evidence="1">
    <location>
        <begin position="1"/>
        <end position="80"/>
    </location>
</feature>
<gene>
    <name evidence="3" type="ORF">BN7_5705</name>
</gene>
<feature type="compositionally biased region" description="Low complexity" evidence="1">
    <location>
        <begin position="45"/>
        <end position="55"/>
    </location>
</feature>
<accession>K0KVW7</accession>
<evidence type="ECO:0000313" key="4">
    <source>
        <dbReference type="Proteomes" id="UP000009328"/>
    </source>
</evidence>
<evidence type="ECO:0000256" key="1">
    <source>
        <dbReference type="SAM" id="MobiDB-lite"/>
    </source>
</evidence>
<dbReference type="InterPro" id="IPR025124">
    <property type="entry name" value="Gag1-like_clamp"/>
</dbReference>
<protein>
    <recommendedName>
        <fullName evidence="2">Gag1-like clamp domain-containing protein</fullName>
    </recommendedName>
</protein>
<proteinExistence type="predicted"/>
<organism evidence="3 4">
    <name type="scientific">Wickerhamomyces ciferrii (strain ATCC 14091 / BCRC 22168 / CBS 111 / JCM 3599 / NBRC 0793 / NRRL Y-1031 F-60-10)</name>
    <name type="common">Yeast</name>
    <name type="synonym">Pichia ciferrii</name>
    <dbReference type="NCBI Taxonomy" id="1206466"/>
    <lineage>
        <taxon>Eukaryota</taxon>
        <taxon>Fungi</taxon>
        <taxon>Dikarya</taxon>
        <taxon>Ascomycota</taxon>
        <taxon>Saccharomycotina</taxon>
        <taxon>Saccharomycetes</taxon>
        <taxon>Phaffomycetales</taxon>
        <taxon>Wickerhamomycetaceae</taxon>
        <taxon>Wickerhamomyces</taxon>
    </lineage>
</organism>
<dbReference type="InParanoid" id="K0KVW7"/>
<evidence type="ECO:0000259" key="2">
    <source>
        <dbReference type="Pfam" id="PF13259"/>
    </source>
</evidence>
<feature type="compositionally biased region" description="Basic and acidic residues" evidence="1">
    <location>
        <begin position="15"/>
        <end position="25"/>
    </location>
</feature>
<keyword evidence="4" id="KW-1185">Reference proteome</keyword>
<feature type="compositionally biased region" description="Polar residues" evidence="1">
    <location>
        <begin position="26"/>
        <end position="35"/>
    </location>
</feature>
<dbReference type="AlphaFoldDB" id="K0KVW7"/>
<dbReference type="FunCoup" id="K0KVW7">
    <property type="interactions" value="25"/>
</dbReference>
<feature type="region of interest" description="Disordered" evidence="1">
    <location>
        <begin position="135"/>
        <end position="174"/>
    </location>
</feature>
<evidence type="ECO:0000313" key="3">
    <source>
        <dbReference type="EMBL" id="CCH46117.1"/>
    </source>
</evidence>
<sequence length="294" mass="33354">MSEGLQNQQTIPNQTEKETENKHQSEQNTSRSSPNLDLKKQGTIRSFRSSRSLRSNLKNIPKEKDNFNTNTTTNNKDNNNKKTVLRTIRQLFVKASINLSIAATKLKNFAEDALSSDEIINELFLVTSSSSVDSSLLEGQEQQQQLEEGQEGQEGITMSEPSNEVSNSETNSEENQLNIINESSYENFDSVLEAKKLHKELGEDKPFINGEDIWQKRRNAWLYSNNELKSKAKQRSLDNSLVGISKDNYPIIYNSLIEKQKTLKKPMNLKDALKVINAGWIASKKWERATQGLA</sequence>
<dbReference type="HOGENOM" id="CLU_947330_0_0_1"/>